<sequence length="84" mass="9969">MKTIKQAVLETIEQRLTEQTDKGSAKYGQSLDEVPVHAYDWNLMAAEEMIDGLQYQQMEIKKLRRLNSILEDENKKLKWELKMR</sequence>
<evidence type="ECO:0000256" key="1">
    <source>
        <dbReference type="SAM" id="Coils"/>
    </source>
</evidence>
<evidence type="ECO:0000313" key="2">
    <source>
        <dbReference type="EMBL" id="CEG23150.1"/>
    </source>
</evidence>
<feature type="coiled-coil region" evidence="1">
    <location>
        <begin position="53"/>
        <end position="80"/>
    </location>
</feature>
<protein>
    <submittedName>
        <fullName evidence="2">Uncharacterized protein</fullName>
    </submittedName>
</protein>
<name>A0A098EMV4_9BACL</name>
<dbReference type="STRING" id="1499687.BN1080_02094"/>
<gene>
    <name evidence="2" type="ORF">BN1080_02094</name>
</gene>
<dbReference type="AlphaFoldDB" id="A0A098EMV4"/>
<dbReference type="RefSeq" id="WP_052651941.1">
    <property type="nucleotide sequence ID" value="NZ_CCXS01000001.1"/>
</dbReference>
<dbReference type="EMBL" id="CCXS01000001">
    <property type="protein sequence ID" value="CEG23150.1"/>
    <property type="molecule type" value="Genomic_DNA"/>
</dbReference>
<reference evidence="2 3" key="1">
    <citation type="submission" date="2014-09" db="EMBL/GenBank/DDBJ databases">
        <authorList>
            <person name="Urmite Genomes Urmite Genomes"/>
        </authorList>
    </citation>
    <scope>NUCLEOTIDE SEQUENCE [LARGE SCALE GENOMIC DNA]</scope>
    <source>
        <strain evidence="2 3">ES2</strain>
    </source>
</reference>
<keyword evidence="3" id="KW-1185">Reference proteome</keyword>
<proteinExistence type="predicted"/>
<dbReference type="Proteomes" id="UP000043699">
    <property type="component" value="Unassembled WGS sequence"/>
</dbReference>
<organism evidence="2 3">
    <name type="scientific">Planococcus massiliensis</name>
    <dbReference type="NCBI Taxonomy" id="1499687"/>
    <lineage>
        <taxon>Bacteria</taxon>
        <taxon>Bacillati</taxon>
        <taxon>Bacillota</taxon>
        <taxon>Bacilli</taxon>
        <taxon>Bacillales</taxon>
        <taxon>Caryophanaceae</taxon>
        <taxon>Planococcus</taxon>
    </lineage>
</organism>
<keyword evidence="1" id="KW-0175">Coiled coil</keyword>
<accession>A0A098EMV4</accession>
<evidence type="ECO:0000313" key="3">
    <source>
        <dbReference type="Proteomes" id="UP000043699"/>
    </source>
</evidence>